<protein>
    <submittedName>
        <fullName evidence="1">Uncharacterized protein</fullName>
    </submittedName>
</protein>
<dbReference type="Proteomes" id="UP001371456">
    <property type="component" value="Unassembled WGS sequence"/>
</dbReference>
<dbReference type="AlphaFoldDB" id="A0AAN8Y5D1"/>
<name>A0AAN8Y5D1_SOLBU</name>
<comment type="caution">
    <text evidence="1">The sequence shown here is derived from an EMBL/GenBank/DDBJ whole genome shotgun (WGS) entry which is preliminary data.</text>
</comment>
<evidence type="ECO:0000313" key="2">
    <source>
        <dbReference type="Proteomes" id="UP001371456"/>
    </source>
</evidence>
<proteinExistence type="predicted"/>
<accession>A0AAN8Y5D1</accession>
<keyword evidence="2" id="KW-1185">Reference proteome</keyword>
<evidence type="ECO:0000313" key="1">
    <source>
        <dbReference type="EMBL" id="KAK6780385.1"/>
    </source>
</evidence>
<gene>
    <name evidence="1" type="ORF">RDI58_022569</name>
</gene>
<organism evidence="1 2">
    <name type="scientific">Solanum bulbocastanum</name>
    <name type="common">Wild potato</name>
    <dbReference type="NCBI Taxonomy" id="147425"/>
    <lineage>
        <taxon>Eukaryota</taxon>
        <taxon>Viridiplantae</taxon>
        <taxon>Streptophyta</taxon>
        <taxon>Embryophyta</taxon>
        <taxon>Tracheophyta</taxon>
        <taxon>Spermatophyta</taxon>
        <taxon>Magnoliopsida</taxon>
        <taxon>eudicotyledons</taxon>
        <taxon>Gunneridae</taxon>
        <taxon>Pentapetalae</taxon>
        <taxon>asterids</taxon>
        <taxon>lamiids</taxon>
        <taxon>Solanales</taxon>
        <taxon>Solanaceae</taxon>
        <taxon>Solanoideae</taxon>
        <taxon>Solaneae</taxon>
        <taxon>Solanum</taxon>
    </lineage>
</organism>
<dbReference type="EMBL" id="JBANQN010000009">
    <property type="protein sequence ID" value="KAK6780385.1"/>
    <property type="molecule type" value="Genomic_DNA"/>
</dbReference>
<reference evidence="1 2" key="1">
    <citation type="submission" date="2024-02" db="EMBL/GenBank/DDBJ databases">
        <title>de novo genome assembly of Solanum bulbocastanum strain 11H21.</title>
        <authorList>
            <person name="Hosaka A.J."/>
        </authorList>
    </citation>
    <scope>NUCLEOTIDE SEQUENCE [LARGE SCALE GENOMIC DNA]</scope>
    <source>
        <tissue evidence="1">Young leaves</tissue>
    </source>
</reference>
<sequence>MDKQLMPKVKIMRKMKEMAHCNDSEIIEMMENSIVMDLEGESALSVKKKKTRKKILISMIVKS</sequence>